<feature type="transmembrane region" description="Helical" evidence="1">
    <location>
        <begin position="368"/>
        <end position="388"/>
    </location>
</feature>
<dbReference type="GO" id="GO:0015813">
    <property type="term" value="P:L-glutamate transmembrane transport"/>
    <property type="evidence" value="ECO:0007669"/>
    <property type="project" value="InterPro"/>
</dbReference>
<dbReference type="InterPro" id="IPR004445">
    <property type="entry name" value="GltS"/>
</dbReference>
<feature type="transmembrane region" description="Helical" evidence="1">
    <location>
        <begin position="170"/>
        <end position="198"/>
    </location>
</feature>
<dbReference type="EMBL" id="JAHQCW010000006">
    <property type="protein sequence ID" value="MBU9736056.1"/>
    <property type="molecule type" value="Genomic_DNA"/>
</dbReference>
<dbReference type="AlphaFoldDB" id="A0A949K3M9"/>
<organism evidence="2 3">
    <name type="scientific">Diplocloster agilis</name>
    <dbReference type="NCBI Taxonomy" id="2850323"/>
    <lineage>
        <taxon>Bacteria</taxon>
        <taxon>Bacillati</taxon>
        <taxon>Bacillota</taxon>
        <taxon>Clostridia</taxon>
        <taxon>Lachnospirales</taxon>
        <taxon>Lachnospiraceae</taxon>
        <taxon>Diplocloster</taxon>
    </lineage>
</organism>
<protein>
    <submittedName>
        <fullName evidence="2">Glutamate:sodium symporter</fullName>
    </submittedName>
</protein>
<feature type="transmembrane region" description="Helical" evidence="1">
    <location>
        <begin position="431"/>
        <end position="450"/>
    </location>
</feature>
<gene>
    <name evidence="2" type="ORF">KTH89_05860</name>
</gene>
<accession>A0A949K3M9</accession>
<name>A0A949K3M9_9FIRM</name>
<feature type="transmembrane region" description="Helical" evidence="1">
    <location>
        <begin position="333"/>
        <end position="356"/>
    </location>
</feature>
<dbReference type="RefSeq" id="WP_238721016.1">
    <property type="nucleotide sequence ID" value="NZ_JAHQCW010000006.1"/>
</dbReference>
<dbReference type="PANTHER" id="PTHR36178">
    <property type="entry name" value="SLR0625 PROTEIN"/>
    <property type="match status" value="1"/>
</dbReference>
<keyword evidence="1" id="KW-0812">Transmembrane</keyword>
<evidence type="ECO:0000256" key="1">
    <source>
        <dbReference type="SAM" id="Phobius"/>
    </source>
</evidence>
<evidence type="ECO:0000313" key="3">
    <source>
        <dbReference type="Proteomes" id="UP000712157"/>
    </source>
</evidence>
<feature type="transmembrane region" description="Helical" evidence="1">
    <location>
        <begin position="102"/>
        <end position="124"/>
    </location>
</feature>
<feature type="transmembrane region" description="Helical" evidence="1">
    <location>
        <begin position="243"/>
        <end position="265"/>
    </location>
</feature>
<dbReference type="GO" id="GO:0016020">
    <property type="term" value="C:membrane"/>
    <property type="evidence" value="ECO:0007669"/>
    <property type="project" value="InterPro"/>
</dbReference>
<feature type="transmembrane region" description="Helical" evidence="1">
    <location>
        <begin position="38"/>
        <end position="59"/>
    </location>
</feature>
<dbReference type="PANTHER" id="PTHR36178:SF1">
    <property type="entry name" value="SODIUM_GLUTAMATE SYMPORTER"/>
    <property type="match status" value="1"/>
</dbReference>
<dbReference type="Pfam" id="PF03616">
    <property type="entry name" value="Glt_symporter"/>
    <property type="match status" value="1"/>
</dbReference>
<keyword evidence="3" id="KW-1185">Reference proteome</keyword>
<keyword evidence="1" id="KW-1133">Transmembrane helix</keyword>
<feature type="transmembrane region" description="Helical" evidence="1">
    <location>
        <begin position="403"/>
        <end position="424"/>
    </location>
</feature>
<evidence type="ECO:0000313" key="2">
    <source>
        <dbReference type="EMBL" id="MBU9736056.1"/>
    </source>
</evidence>
<proteinExistence type="predicted"/>
<dbReference type="Proteomes" id="UP000712157">
    <property type="component" value="Unassembled WGS sequence"/>
</dbReference>
<reference evidence="2" key="1">
    <citation type="submission" date="2021-06" db="EMBL/GenBank/DDBJ databases">
        <title>Description of novel taxa of the family Lachnospiraceae.</title>
        <authorList>
            <person name="Chaplin A.V."/>
            <person name="Sokolova S.R."/>
            <person name="Pikina A.P."/>
            <person name="Korzhanova M."/>
            <person name="Belova V."/>
            <person name="Korostin D."/>
            <person name="Efimov B.A."/>
        </authorList>
    </citation>
    <scope>NUCLEOTIDE SEQUENCE</scope>
    <source>
        <strain evidence="2">ASD5720</strain>
    </source>
</reference>
<feature type="transmembrane region" description="Helical" evidence="1">
    <location>
        <begin position="6"/>
        <end position="26"/>
    </location>
</feature>
<sequence>MTSAVLEDFLGSLAVLSVFLLIGTFLRAKLKIFQKTFIPASVIGGFLLLLLGPIVSGVLPIPDSWISTYSALPGVLIVPIVAAVPLGIRFGGGGKGGKKNRIVLPLFFLMSFAAAFQILIGFLTNAAAGLKYEMYPAFGVELLAGFCGGHGTAGLVGNALQSRGLPYWELSQGVCVTTATFGLVGGILLGILLINWAARKGYTSILKKPGDIPDTFKVGYIKDPEQQGPLCKETTLPASIDTLAFHLALILTVCGVSYLILNLLTKSGIPVLKDISVWAYALLLMFLVWWLMCKLKIDYLVDSKAKSRITGAMTDYAVIAAIASLPIQAVASYIVPIIIMCVIGLAVTAAIFLLAGRRYLRSNWFEHAIASFGMASGVFLTGILLLRICDPEGESEVLGNYSMAYVFFSLLNFALLSFYLSIILTKGVPGVLLVGGLVALISFAGLLFSGRRRAGD</sequence>
<keyword evidence="1" id="KW-0472">Membrane</keyword>
<dbReference type="GO" id="GO:0015501">
    <property type="term" value="F:glutamate:sodium symporter activity"/>
    <property type="evidence" value="ECO:0007669"/>
    <property type="project" value="InterPro"/>
</dbReference>
<feature type="transmembrane region" description="Helical" evidence="1">
    <location>
        <begin position="277"/>
        <end position="297"/>
    </location>
</feature>
<feature type="transmembrane region" description="Helical" evidence="1">
    <location>
        <begin position="71"/>
        <end position="90"/>
    </location>
</feature>
<comment type="caution">
    <text evidence="2">The sequence shown here is derived from an EMBL/GenBank/DDBJ whole genome shotgun (WGS) entry which is preliminary data.</text>
</comment>